<evidence type="ECO:0000313" key="6">
    <source>
        <dbReference type="Proteomes" id="UP000034407"/>
    </source>
</evidence>
<dbReference type="PANTHER" id="PTHR43278">
    <property type="entry name" value="NAD(P)H-DEPENDENT FMN-CONTAINING OXIDOREDUCTASE YWQN-RELATED"/>
    <property type="match status" value="1"/>
</dbReference>
<accession>A0A0M3DJK3</accession>
<evidence type="ECO:0000313" key="5">
    <source>
        <dbReference type="EMBL" id="KKY02765.1"/>
    </source>
</evidence>
<keyword evidence="6" id="KW-1185">Reference proteome</keyword>
<reference evidence="5 6" key="1">
    <citation type="submission" date="2015-04" db="EMBL/GenBank/DDBJ databases">
        <title>Microcin producing Clostridium sp. JC272T.</title>
        <authorList>
            <person name="Jyothsna T."/>
            <person name="Sasikala C."/>
            <person name="Ramana C."/>
        </authorList>
    </citation>
    <scope>NUCLEOTIDE SEQUENCE [LARGE SCALE GENOMIC DNA]</scope>
    <source>
        <strain evidence="5 6">JC272</strain>
    </source>
</reference>
<organism evidence="5 6">
    <name type="scientific">Paraclostridium benzoelyticum</name>
    <dbReference type="NCBI Taxonomy" id="1629550"/>
    <lineage>
        <taxon>Bacteria</taxon>
        <taxon>Bacillati</taxon>
        <taxon>Bacillota</taxon>
        <taxon>Clostridia</taxon>
        <taxon>Peptostreptococcales</taxon>
        <taxon>Peptostreptococcaceae</taxon>
        <taxon>Paraclostridium</taxon>
    </lineage>
</organism>
<dbReference type="InterPro" id="IPR005025">
    <property type="entry name" value="FMN_Rdtase-like_dom"/>
</dbReference>
<dbReference type="EMBL" id="LBBT01000022">
    <property type="protein sequence ID" value="KKY02765.1"/>
    <property type="molecule type" value="Genomic_DNA"/>
</dbReference>
<comment type="caution">
    <text evidence="5">The sequence shown here is derived from an EMBL/GenBank/DDBJ whole genome shotgun (WGS) entry which is preliminary data.</text>
</comment>
<gene>
    <name evidence="5" type="ORF">VN21_01390</name>
    <name evidence="4" type="ORF">VN21_07165</name>
</gene>
<dbReference type="InterPro" id="IPR029039">
    <property type="entry name" value="Flavoprotein-like_sf"/>
</dbReference>
<dbReference type="SUPFAM" id="SSF52218">
    <property type="entry name" value="Flavoproteins"/>
    <property type="match status" value="1"/>
</dbReference>
<dbReference type="PATRIC" id="fig|1629550.3.peg.235"/>
<dbReference type="RefSeq" id="WP_046821689.1">
    <property type="nucleotide sequence ID" value="NZ_LBBT01000022.1"/>
</dbReference>
<evidence type="ECO:0000256" key="2">
    <source>
        <dbReference type="ARBA" id="ARBA00022643"/>
    </source>
</evidence>
<keyword evidence="1" id="KW-0285">Flavoprotein</keyword>
<sequence length="206" mass="22565">MKVLLVNGSPNKNGCTYTALEEVSKALEASGIDTEIFHIGNKPVGGCIGCRSCKNTGKCFMNDGVNDFVEKAKYADGFVFGSPVYYASAAGSLVSFLDRVFYSGGKYMAFKPGASVVSARRAGTTATLDQLNKYFTISNMPIVSSQYWNMVHGNTSDEVKKDVEGLQTMRVLGKNMAWIIKCIDIGKKNNIEKPDLEDRVHTNFIR</sequence>
<dbReference type="EMBL" id="LBBT01000150">
    <property type="protein sequence ID" value="KKY01724.1"/>
    <property type="molecule type" value="Genomic_DNA"/>
</dbReference>
<name>A0A0M3DJK3_9FIRM</name>
<dbReference type="PANTHER" id="PTHR43278:SF4">
    <property type="entry name" value="NAD(P)H-DEPENDENT FMN-CONTAINING OXIDOREDUCTASE YWQN-RELATED"/>
    <property type="match status" value="1"/>
</dbReference>
<evidence type="ECO:0000313" key="4">
    <source>
        <dbReference type="EMBL" id="KKY01724.1"/>
    </source>
</evidence>
<dbReference type="Pfam" id="PF03358">
    <property type="entry name" value="FMN_red"/>
    <property type="match status" value="1"/>
</dbReference>
<proteinExistence type="predicted"/>
<evidence type="ECO:0000259" key="3">
    <source>
        <dbReference type="Pfam" id="PF03358"/>
    </source>
</evidence>
<dbReference type="Gene3D" id="3.40.50.360">
    <property type="match status" value="1"/>
</dbReference>
<protein>
    <submittedName>
        <fullName evidence="5">NADPH-dependent FMN reductase</fullName>
    </submittedName>
</protein>
<feature type="domain" description="NADPH-dependent FMN reductase-like" evidence="3">
    <location>
        <begin position="1"/>
        <end position="153"/>
    </location>
</feature>
<dbReference type="GO" id="GO:0016491">
    <property type="term" value="F:oxidoreductase activity"/>
    <property type="evidence" value="ECO:0007669"/>
    <property type="project" value="InterPro"/>
</dbReference>
<dbReference type="InterPro" id="IPR051796">
    <property type="entry name" value="ISF_SsuE-like"/>
</dbReference>
<evidence type="ECO:0000256" key="1">
    <source>
        <dbReference type="ARBA" id="ARBA00022630"/>
    </source>
</evidence>
<dbReference type="OrthoDB" id="9790975at2"/>
<dbReference type="AlphaFoldDB" id="A0A0M3DJK3"/>
<keyword evidence="2" id="KW-0288">FMN</keyword>
<dbReference type="Proteomes" id="UP000034407">
    <property type="component" value="Unassembled WGS sequence"/>
</dbReference>